<sequence>MLRTVDERVHTLQLYASFTTWRKRTLSQHALRINIQQAKARRERRLLSASLRAWHLQVEAQKCRSLHLSKKYLSLWVQKMLVARSTKQREVKGSELEESRLSQKYLRRWRQLVLERRIARRRAQLLWTSWRSQAAAAVFFRHMSAHRLQERAWLTWRKRRIRTGVSLTFEAQQNRALLAQAFRLWRGRIL</sequence>
<name>A0A9D3M0T7_ANGAN</name>
<dbReference type="EMBL" id="JAFIRN010000012">
    <property type="protein sequence ID" value="KAG5838705.1"/>
    <property type="molecule type" value="Genomic_DNA"/>
</dbReference>
<proteinExistence type="predicted"/>
<evidence type="ECO:0008006" key="3">
    <source>
        <dbReference type="Google" id="ProtNLM"/>
    </source>
</evidence>
<dbReference type="AlphaFoldDB" id="A0A9D3M0T7"/>
<comment type="caution">
    <text evidence="1">The sequence shown here is derived from an EMBL/GenBank/DDBJ whole genome shotgun (WGS) entry which is preliminary data.</text>
</comment>
<evidence type="ECO:0000313" key="2">
    <source>
        <dbReference type="Proteomes" id="UP001044222"/>
    </source>
</evidence>
<evidence type="ECO:0000313" key="1">
    <source>
        <dbReference type="EMBL" id="KAG5838705.1"/>
    </source>
</evidence>
<protein>
    <recommendedName>
        <fullName evidence="3">Sfi1 spindle body domain-containing protein</fullName>
    </recommendedName>
</protein>
<organism evidence="1 2">
    <name type="scientific">Anguilla anguilla</name>
    <name type="common">European freshwater eel</name>
    <name type="synonym">Muraena anguilla</name>
    <dbReference type="NCBI Taxonomy" id="7936"/>
    <lineage>
        <taxon>Eukaryota</taxon>
        <taxon>Metazoa</taxon>
        <taxon>Chordata</taxon>
        <taxon>Craniata</taxon>
        <taxon>Vertebrata</taxon>
        <taxon>Euteleostomi</taxon>
        <taxon>Actinopterygii</taxon>
        <taxon>Neopterygii</taxon>
        <taxon>Teleostei</taxon>
        <taxon>Anguilliformes</taxon>
        <taxon>Anguillidae</taxon>
        <taxon>Anguilla</taxon>
    </lineage>
</organism>
<gene>
    <name evidence="1" type="ORF">ANANG_G00226420</name>
</gene>
<reference evidence="1" key="1">
    <citation type="submission" date="2021-01" db="EMBL/GenBank/DDBJ databases">
        <title>A chromosome-scale assembly of European eel, Anguilla anguilla.</title>
        <authorList>
            <person name="Henkel C."/>
            <person name="Jong-Raadsen S.A."/>
            <person name="Dufour S."/>
            <person name="Weltzien F.-A."/>
            <person name="Palstra A.P."/>
            <person name="Pelster B."/>
            <person name="Spaink H.P."/>
            <person name="Van Den Thillart G.E."/>
            <person name="Jansen H."/>
            <person name="Zahm M."/>
            <person name="Klopp C."/>
            <person name="Cedric C."/>
            <person name="Louis A."/>
            <person name="Berthelot C."/>
            <person name="Parey E."/>
            <person name="Roest Crollius H."/>
            <person name="Montfort J."/>
            <person name="Robinson-Rechavi M."/>
            <person name="Bucao C."/>
            <person name="Bouchez O."/>
            <person name="Gislard M."/>
            <person name="Lluch J."/>
            <person name="Milhes M."/>
            <person name="Lampietro C."/>
            <person name="Lopez Roques C."/>
            <person name="Donnadieu C."/>
            <person name="Braasch I."/>
            <person name="Desvignes T."/>
            <person name="Postlethwait J."/>
            <person name="Bobe J."/>
            <person name="Guiguen Y."/>
            <person name="Dirks R."/>
        </authorList>
    </citation>
    <scope>NUCLEOTIDE SEQUENCE</scope>
    <source>
        <strain evidence="1">Tag_6206</strain>
        <tissue evidence="1">Liver</tissue>
    </source>
</reference>
<keyword evidence="2" id="KW-1185">Reference proteome</keyword>
<dbReference type="Proteomes" id="UP001044222">
    <property type="component" value="Chromosome 12"/>
</dbReference>
<accession>A0A9D3M0T7</accession>